<evidence type="ECO:0000256" key="1">
    <source>
        <dbReference type="ARBA" id="ARBA00005615"/>
    </source>
</evidence>
<protein>
    <recommendedName>
        <fullName evidence="4">Trehalase</fullName>
        <ecNumber evidence="4">3.2.1.28</ecNumber>
    </recommendedName>
    <alternativeName>
        <fullName evidence="4">Alpha-trehalose glucohydrolase</fullName>
    </alternativeName>
</protein>
<dbReference type="OMA" id="DAPFGWA"/>
<dbReference type="PRINTS" id="PR00744">
    <property type="entry name" value="GLHYDRLASE37"/>
</dbReference>
<reference evidence="8" key="1">
    <citation type="journal article" date="2012" name="Science">
        <title>The Paleozoic origin of enzymatic lignin decomposition reconstructed from 31 fungal genomes.</title>
        <authorList>
            <person name="Floudas D."/>
            <person name="Binder M."/>
            <person name="Riley R."/>
            <person name="Barry K."/>
            <person name="Blanchette R.A."/>
            <person name="Henrissat B."/>
            <person name="Martinez A.T."/>
            <person name="Otillar R."/>
            <person name="Spatafora J.W."/>
            <person name="Yadav J.S."/>
            <person name="Aerts A."/>
            <person name="Benoit I."/>
            <person name="Boyd A."/>
            <person name="Carlson A."/>
            <person name="Copeland A."/>
            <person name="Coutinho P.M."/>
            <person name="de Vries R.P."/>
            <person name="Ferreira P."/>
            <person name="Findley K."/>
            <person name="Foster B."/>
            <person name="Gaskell J."/>
            <person name="Glotzer D."/>
            <person name="Gorecki P."/>
            <person name="Heitman J."/>
            <person name="Hesse C."/>
            <person name="Hori C."/>
            <person name="Igarashi K."/>
            <person name="Jurgens J.A."/>
            <person name="Kallen N."/>
            <person name="Kersten P."/>
            <person name="Kohler A."/>
            <person name="Kuees U."/>
            <person name="Kumar T.K.A."/>
            <person name="Kuo A."/>
            <person name="LaButti K."/>
            <person name="Larrondo L.F."/>
            <person name="Lindquist E."/>
            <person name="Ling A."/>
            <person name="Lombard V."/>
            <person name="Lucas S."/>
            <person name="Lundell T."/>
            <person name="Martin R."/>
            <person name="McLaughlin D.J."/>
            <person name="Morgenstern I."/>
            <person name="Morin E."/>
            <person name="Murat C."/>
            <person name="Nagy L.G."/>
            <person name="Nolan M."/>
            <person name="Ohm R.A."/>
            <person name="Patyshakuliyeva A."/>
            <person name="Rokas A."/>
            <person name="Ruiz-Duenas F.J."/>
            <person name="Sabat G."/>
            <person name="Salamov A."/>
            <person name="Samejima M."/>
            <person name="Schmutz J."/>
            <person name="Slot J.C."/>
            <person name="St John F."/>
            <person name="Stenlid J."/>
            <person name="Sun H."/>
            <person name="Sun S."/>
            <person name="Syed K."/>
            <person name="Tsang A."/>
            <person name="Wiebenga A."/>
            <person name="Young D."/>
            <person name="Pisabarro A."/>
            <person name="Eastwood D.C."/>
            <person name="Martin F."/>
            <person name="Cullen D."/>
            <person name="Grigoriev I.V."/>
            <person name="Hibbett D.S."/>
        </authorList>
    </citation>
    <scope>NUCLEOTIDE SEQUENCE [LARGE SCALE GENOMIC DNA]</scope>
    <source>
        <strain evidence="8">RWD-64-598 SS2</strain>
    </source>
</reference>
<dbReference type="KEGG" id="cput:CONPUDRAFT_132710"/>
<dbReference type="AlphaFoldDB" id="R7SED8"/>
<evidence type="ECO:0000256" key="4">
    <source>
        <dbReference type="RuleBase" id="RU361180"/>
    </source>
</evidence>
<dbReference type="Pfam" id="PF01204">
    <property type="entry name" value="Trehalase"/>
    <property type="match status" value="2"/>
</dbReference>
<dbReference type="PANTHER" id="PTHR23403">
    <property type="entry name" value="TREHALASE"/>
    <property type="match status" value="1"/>
</dbReference>
<feature type="signal peptide" evidence="6">
    <location>
        <begin position="1"/>
        <end position="18"/>
    </location>
</feature>
<dbReference type="GeneID" id="19200430"/>
<evidence type="ECO:0000313" key="7">
    <source>
        <dbReference type="EMBL" id="EIW74551.1"/>
    </source>
</evidence>
<evidence type="ECO:0000256" key="5">
    <source>
        <dbReference type="SAM" id="MobiDB-lite"/>
    </source>
</evidence>
<dbReference type="GO" id="GO:0005993">
    <property type="term" value="P:trehalose catabolic process"/>
    <property type="evidence" value="ECO:0007669"/>
    <property type="project" value="TreeGrafter"/>
</dbReference>
<name>R7SED8_CONPW</name>
<dbReference type="RefSeq" id="XP_007775166.1">
    <property type="nucleotide sequence ID" value="XM_007776976.1"/>
</dbReference>
<dbReference type="Proteomes" id="UP000053558">
    <property type="component" value="Unassembled WGS sequence"/>
</dbReference>
<keyword evidence="8" id="KW-1185">Reference proteome</keyword>
<organism evidence="7 8">
    <name type="scientific">Coniophora puteana (strain RWD-64-598)</name>
    <name type="common">Brown rot fungus</name>
    <dbReference type="NCBI Taxonomy" id="741705"/>
    <lineage>
        <taxon>Eukaryota</taxon>
        <taxon>Fungi</taxon>
        <taxon>Dikarya</taxon>
        <taxon>Basidiomycota</taxon>
        <taxon>Agaricomycotina</taxon>
        <taxon>Agaricomycetes</taxon>
        <taxon>Agaricomycetidae</taxon>
        <taxon>Boletales</taxon>
        <taxon>Coniophorineae</taxon>
        <taxon>Coniophoraceae</taxon>
        <taxon>Coniophora</taxon>
    </lineage>
</organism>
<feature type="region of interest" description="Disordered" evidence="5">
    <location>
        <begin position="580"/>
        <end position="608"/>
    </location>
</feature>
<comment type="catalytic activity">
    <reaction evidence="4">
        <text>alpha,alpha-trehalose + H2O = alpha-D-glucose + beta-D-glucose</text>
        <dbReference type="Rhea" id="RHEA:32675"/>
        <dbReference type="ChEBI" id="CHEBI:15377"/>
        <dbReference type="ChEBI" id="CHEBI:15903"/>
        <dbReference type="ChEBI" id="CHEBI:16551"/>
        <dbReference type="ChEBI" id="CHEBI:17925"/>
        <dbReference type="EC" id="3.2.1.28"/>
    </reaction>
</comment>
<dbReference type="PROSITE" id="PS00927">
    <property type="entry name" value="TREHALASE_1"/>
    <property type="match status" value="1"/>
</dbReference>
<dbReference type="PANTHER" id="PTHR23403:SF1">
    <property type="entry name" value="TREHALASE"/>
    <property type="match status" value="1"/>
</dbReference>
<sequence>MRTLTLLTAAHLVHLAFTSPTSSGPASDADSVTTTTFTTTIHTGVPVLVYATESVCPRSAPLDAPVPSQAALPPPQDWCIGEIFCPGELLQTINVAHLFSDPKTFVDRPTLKSYLDVLADFYALKLRYPHLTEADLVDFVNANFRGEGQELEGLTLHGLNPHPPFVDNVSDPLVRAFSLEVNGFWTQLAREENVTAVQGGLCPVESTFIPLKHPFVIPGGRFREQYYWDSYWIIQGLLQSGLYDTVNDTLQNFMSELECFGFIPNGGRTYYLNRSQPPLFIHMLYDYVTTTNDNSILERALPLAEVELAWWQTHRSVQVTSPFTNKTYSVARFAVHNTAPRPESYLTDYQTVHDPALPIPLTTEQAAEVYSELASGAETGWDYSGRFEAIPAYGSAGLRSLNVRNTIPVDLNSILYKAHLLLADLYDPANMSAISSHQSAAAELREAILDLHWDADKLAFYDFNLTSNSRNSVFSMATFYPIWCGIIPSEVLESEDKAFGHFAAINMVMERYNGTMPATFLDWTGQQWDAPDAWPPHQYIILQALRALPSNITSSPAPSPPPGSSSYALVPAGQLNMSEADLPSQPILGTSRNASATGPGADISAMDGTVVNGGRAREGEGWADKLQRELANRYYTSVFCSWHATGGTLPGLLDRLPDEQLVLTNSINNTGNMFEKFSILDVDLSGYGGEYTVQAGFGWTNGVLLWVAATYGDVLVAPECPPLSILVSPLVVSAEADVVDDKDWRGMAGMVLVFLLGIVGQAFFF</sequence>
<evidence type="ECO:0000256" key="2">
    <source>
        <dbReference type="ARBA" id="ARBA00022801"/>
    </source>
</evidence>
<dbReference type="InterPro" id="IPR012341">
    <property type="entry name" value="6hp_glycosidase-like_sf"/>
</dbReference>
<dbReference type="Gene3D" id="1.50.10.10">
    <property type="match status" value="1"/>
</dbReference>
<dbReference type="EMBL" id="JH711591">
    <property type="protein sequence ID" value="EIW74551.1"/>
    <property type="molecule type" value="Genomic_DNA"/>
</dbReference>
<dbReference type="InterPro" id="IPR008928">
    <property type="entry name" value="6-hairpin_glycosidase_sf"/>
</dbReference>
<dbReference type="eggNOG" id="KOG0602">
    <property type="taxonomic scope" value="Eukaryota"/>
</dbReference>
<feature type="compositionally biased region" description="Polar residues" evidence="5">
    <location>
        <begin position="587"/>
        <end position="596"/>
    </location>
</feature>
<accession>R7SED8</accession>
<gene>
    <name evidence="7" type="ORF">CONPUDRAFT_132710</name>
</gene>
<evidence type="ECO:0000313" key="8">
    <source>
        <dbReference type="Proteomes" id="UP000053558"/>
    </source>
</evidence>
<evidence type="ECO:0000256" key="6">
    <source>
        <dbReference type="SAM" id="SignalP"/>
    </source>
</evidence>
<dbReference type="GO" id="GO:0004555">
    <property type="term" value="F:alpha,alpha-trehalase activity"/>
    <property type="evidence" value="ECO:0007669"/>
    <property type="project" value="UniProtKB-EC"/>
</dbReference>
<feature type="chain" id="PRO_5004455483" description="Trehalase" evidence="6">
    <location>
        <begin position="19"/>
        <end position="765"/>
    </location>
</feature>
<evidence type="ECO:0000256" key="3">
    <source>
        <dbReference type="ARBA" id="ARBA00023295"/>
    </source>
</evidence>
<dbReference type="SUPFAM" id="SSF48208">
    <property type="entry name" value="Six-hairpin glycosidases"/>
    <property type="match status" value="1"/>
</dbReference>
<dbReference type="InterPro" id="IPR001661">
    <property type="entry name" value="Glyco_hydro_37"/>
</dbReference>
<dbReference type="PROSITE" id="PS00928">
    <property type="entry name" value="TREHALASE_2"/>
    <property type="match status" value="1"/>
</dbReference>
<proteinExistence type="inferred from homology"/>
<keyword evidence="6" id="KW-0732">Signal</keyword>
<keyword evidence="3 4" id="KW-0326">Glycosidase</keyword>
<dbReference type="EC" id="3.2.1.28" evidence="4"/>
<dbReference type="InterPro" id="IPR018232">
    <property type="entry name" value="Glyco_hydro_37_CS"/>
</dbReference>
<keyword evidence="2 4" id="KW-0378">Hydrolase</keyword>
<comment type="similarity">
    <text evidence="1 4">Belongs to the glycosyl hydrolase 37 family.</text>
</comment>
<dbReference type="OrthoDB" id="3542292at2759"/>